<sequence>MPTSQHLAAQDLSARLDPMRQAAPLVHCLTNTVVQTVTANALLAAGAAPAMVDHPEEAGVFAGVAGGVLINTGTIAPHQVQSMPIAARAANDAGVPWVLDPVAVGFLPVRTGLAADLLELGPTAIRGNASEIAALAGMGEGGRGVDSVDSSEDAIPAAAELARRTGAVVAVSGARDIIVWVEEADGASSGEVRTLAIDSGSDLMPRVIGTGCALGALVAAYLASVAGEGPSARLRAAAVGAAHAHSSAAGRIAGRTHQQPGSFAVGWMDALSSLDAAALIDEVSVSEL</sequence>
<keyword evidence="5 11" id="KW-0479">Metal-binding</keyword>
<evidence type="ECO:0000256" key="8">
    <source>
        <dbReference type="ARBA" id="ARBA00022840"/>
    </source>
</evidence>
<feature type="binding site" evidence="11">
    <location>
        <position position="209"/>
    </location>
    <ligand>
        <name>substrate</name>
    </ligand>
</feature>
<keyword evidence="6 11" id="KW-0547">Nucleotide-binding</keyword>
<dbReference type="GO" id="GO:0000287">
    <property type="term" value="F:magnesium ion binding"/>
    <property type="evidence" value="ECO:0007669"/>
    <property type="project" value="UniProtKB-UniRule"/>
</dbReference>
<dbReference type="Gene3D" id="3.40.1190.20">
    <property type="match status" value="1"/>
</dbReference>
<keyword evidence="9 11" id="KW-0460">Magnesium</keyword>
<comment type="similarity">
    <text evidence="11">Belongs to the Thz kinase family.</text>
</comment>
<keyword evidence="10 11" id="KW-0784">Thiamine biosynthesis</keyword>
<evidence type="ECO:0000313" key="12">
    <source>
        <dbReference type="EMBL" id="MBB3023750.1"/>
    </source>
</evidence>
<organism evidence="12 13">
    <name type="scientific">Helcobacillus massiliensis</name>
    <dbReference type="NCBI Taxonomy" id="521392"/>
    <lineage>
        <taxon>Bacteria</taxon>
        <taxon>Bacillati</taxon>
        <taxon>Actinomycetota</taxon>
        <taxon>Actinomycetes</taxon>
        <taxon>Micrococcales</taxon>
        <taxon>Dermabacteraceae</taxon>
        <taxon>Helcobacillus</taxon>
    </lineage>
</organism>
<dbReference type="PIRSF" id="PIRSF000513">
    <property type="entry name" value="Thz_kinase"/>
    <property type="match status" value="1"/>
</dbReference>
<reference evidence="12 13" key="1">
    <citation type="submission" date="2020-08" db="EMBL/GenBank/DDBJ databases">
        <title>Sequencing the genomes of 1000 actinobacteria strains.</title>
        <authorList>
            <person name="Klenk H.-P."/>
        </authorList>
    </citation>
    <scope>NUCLEOTIDE SEQUENCE [LARGE SCALE GENOMIC DNA]</scope>
    <source>
        <strain evidence="12 13">DSM 23040</strain>
    </source>
</reference>
<comment type="pathway">
    <text evidence="3 11">Cofactor biosynthesis; thiamine diphosphate biosynthesis; 4-methyl-5-(2-phosphoethyl)-thiazole from 5-(2-hydroxyethyl)-4-methylthiazole: step 1/1.</text>
</comment>
<keyword evidence="4 11" id="KW-0808">Transferase</keyword>
<comment type="catalytic activity">
    <reaction evidence="1 11">
        <text>5-(2-hydroxyethyl)-4-methylthiazole + ATP = 4-methyl-5-(2-phosphooxyethyl)-thiazole + ADP + H(+)</text>
        <dbReference type="Rhea" id="RHEA:24212"/>
        <dbReference type="ChEBI" id="CHEBI:15378"/>
        <dbReference type="ChEBI" id="CHEBI:17957"/>
        <dbReference type="ChEBI" id="CHEBI:30616"/>
        <dbReference type="ChEBI" id="CHEBI:58296"/>
        <dbReference type="ChEBI" id="CHEBI:456216"/>
        <dbReference type="EC" id="2.7.1.50"/>
    </reaction>
</comment>
<evidence type="ECO:0000256" key="10">
    <source>
        <dbReference type="ARBA" id="ARBA00022977"/>
    </source>
</evidence>
<comment type="caution">
    <text evidence="12">The sequence shown here is derived from an EMBL/GenBank/DDBJ whole genome shotgun (WGS) entry which is preliminary data.</text>
</comment>
<dbReference type="HAMAP" id="MF_00228">
    <property type="entry name" value="Thz_kinase"/>
    <property type="match status" value="1"/>
</dbReference>
<dbReference type="Pfam" id="PF02110">
    <property type="entry name" value="HK"/>
    <property type="match status" value="1"/>
</dbReference>
<comment type="function">
    <text evidence="11">Catalyzes the phosphorylation of the hydroxyl group of 4-methyl-5-beta-hydroxyethylthiazole (THZ).</text>
</comment>
<evidence type="ECO:0000256" key="4">
    <source>
        <dbReference type="ARBA" id="ARBA00022679"/>
    </source>
</evidence>
<evidence type="ECO:0000256" key="5">
    <source>
        <dbReference type="ARBA" id="ARBA00022723"/>
    </source>
</evidence>
<dbReference type="PRINTS" id="PR01099">
    <property type="entry name" value="HYETHTZKNASE"/>
</dbReference>
<keyword evidence="13" id="KW-1185">Reference proteome</keyword>
<proteinExistence type="inferred from homology"/>
<evidence type="ECO:0000313" key="13">
    <source>
        <dbReference type="Proteomes" id="UP000568050"/>
    </source>
</evidence>
<keyword evidence="7 11" id="KW-0418">Kinase</keyword>
<feature type="binding site" evidence="11">
    <location>
        <position position="126"/>
    </location>
    <ligand>
        <name>ATP</name>
        <dbReference type="ChEBI" id="CHEBI:30616"/>
    </ligand>
</feature>
<dbReference type="GO" id="GO:0005524">
    <property type="term" value="F:ATP binding"/>
    <property type="evidence" value="ECO:0007669"/>
    <property type="project" value="UniProtKB-UniRule"/>
</dbReference>
<feature type="binding site" evidence="11">
    <location>
        <position position="51"/>
    </location>
    <ligand>
        <name>substrate</name>
    </ligand>
</feature>
<dbReference type="GO" id="GO:0009228">
    <property type="term" value="P:thiamine biosynthetic process"/>
    <property type="evidence" value="ECO:0007669"/>
    <property type="project" value="UniProtKB-KW"/>
</dbReference>
<dbReference type="InterPro" id="IPR000417">
    <property type="entry name" value="Hyethyz_kinase"/>
</dbReference>
<dbReference type="EC" id="2.7.1.50" evidence="11"/>
<dbReference type="NCBIfam" id="NF006830">
    <property type="entry name" value="PRK09355.1"/>
    <property type="match status" value="1"/>
</dbReference>
<dbReference type="UniPathway" id="UPA00060">
    <property type="reaction ID" value="UER00139"/>
</dbReference>
<feature type="binding site" evidence="11">
    <location>
        <position position="172"/>
    </location>
    <ligand>
        <name>ATP</name>
        <dbReference type="ChEBI" id="CHEBI:30616"/>
    </ligand>
</feature>
<evidence type="ECO:0000256" key="1">
    <source>
        <dbReference type="ARBA" id="ARBA00001771"/>
    </source>
</evidence>
<evidence type="ECO:0000256" key="9">
    <source>
        <dbReference type="ARBA" id="ARBA00022842"/>
    </source>
</evidence>
<dbReference type="InterPro" id="IPR029056">
    <property type="entry name" value="Ribokinase-like"/>
</dbReference>
<dbReference type="AlphaFoldDB" id="A0A839QY26"/>
<dbReference type="SUPFAM" id="SSF53613">
    <property type="entry name" value="Ribokinase-like"/>
    <property type="match status" value="1"/>
</dbReference>
<dbReference type="EMBL" id="JACHWP010000011">
    <property type="protein sequence ID" value="MBB3023750.1"/>
    <property type="molecule type" value="Genomic_DNA"/>
</dbReference>
<comment type="cofactor">
    <cofactor evidence="2 11">
        <name>Mg(2+)</name>
        <dbReference type="ChEBI" id="CHEBI:18420"/>
    </cofactor>
</comment>
<evidence type="ECO:0000256" key="2">
    <source>
        <dbReference type="ARBA" id="ARBA00001946"/>
    </source>
</evidence>
<dbReference type="GO" id="GO:0004417">
    <property type="term" value="F:hydroxyethylthiazole kinase activity"/>
    <property type="evidence" value="ECO:0007669"/>
    <property type="project" value="UniProtKB-UniRule"/>
</dbReference>
<evidence type="ECO:0000256" key="11">
    <source>
        <dbReference type="HAMAP-Rule" id="MF_00228"/>
    </source>
</evidence>
<dbReference type="Proteomes" id="UP000568050">
    <property type="component" value="Unassembled WGS sequence"/>
</dbReference>
<dbReference type="GO" id="GO:0009229">
    <property type="term" value="P:thiamine diphosphate biosynthetic process"/>
    <property type="evidence" value="ECO:0007669"/>
    <property type="project" value="UniProtKB-UniRule"/>
</dbReference>
<name>A0A839QY26_9MICO</name>
<keyword evidence="8 11" id="KW-0067">ATP-binding</keyword>
<gene>
    <name evidence="11" type="primary">thiM</name>
    <name evidence="12" type="ORF">FHX50_002051</name>
</gene>
<evidence type="ECO:0000256" key="7">
    <source>
        <dbReference type="ARBA" id="ARBA00022777"/>
    </source>
</evidence>
<dbReference type="RefSeq" id="WP_183377094.1">
    <property type="nucleotide sequence ID" value="NZ_CBCSFZ010000001.1"/>
</dbReference>
<protein>
    <recommendedName>
        <fullName evidence="11">Hydroxyethylthiazole kinase</fullName>
        <ecNumber evidence="11">2.7.1.50</ecNumber>
    </recommendedName>
    <alternativeName>
        <fullName evidence="11">4-methyl-5-beta-hydroxyethylthiazole kinase</fullName>
        <shortName evidence="11">TH kinase</shortName>
        <shortName evidence="11">Thz kinase</shortName>
    </alternativeName>
</protein>
<evidence type="ECO:0000256" key="6">
    <source>
        <dbReference type="ARBA" id="ARBA00022741"/>
    </source>
</evidence>
<accession>A0A839QY26</accession>
<evidence type="ECO:0000256" key="3">
    <source>
        <dbReference type="ARBA" id="ARBA00004868"/>
    </source>
</evidence>
<dbReference type="CDD" id="cd01170">
    <property type="entry name" value="THZ_kinase"/>
    <property type="match status" value="1"/>
</dbReference>